<keyword evidence="3" id="KW-1185">Reference proteome</keyword>
<gene>
    <name evidence="2" type="ORF">CONPUDRAFT_77290</name>
</gene>
<evidence type="ECO:0000313" key="3">
    <source>
        <dbReference type="Proteomes" id="UP000053558"/>
    </source>
</evidence>
<feature type="transmembrane region" description="Helical" evidence="1">
    <location>
        <begin position="205"/>
        <end position="226"/>
    </location>
</feature>
<evidence type="ECO:0000313" key="2">
    <source>
        <dbReference type="EMBL" id="EIW75650.1"/>
    </source>
</evidence>
<dbReference type="KEGG" id="cput:CONPUDRAFT_77290"/>
<dbReference type="GeneID" id="19209602"/>
<keyword evidence="1" id="KW-1133">Transmembrane helix</keyword>
<keyword evidence="1" id="KW-0472">Membrane</keyword>
<name>A0A5M3MA34_CONPW</name>
<dbReference type="EMBL" id="JH711588">
    <property type="protein sequence ID" value="EIW75650.1"/>
    <property type="molecule type" value="Genomic_DNA"/>
</dbReference>
<keyword evidence="1" id="KW-0812">Transmembrane</keyword>
<dbReference type="AlphaFoldDB" id="A0A5M3MA34"/>
<dbReference type="RefSeq" id="XP_007774344.1">
    <property type="nucleotide sequence ID" value="XM_007776154.1"/>
</dbReference>
<sequence>MNFIGVLKLGSEGKKFTWSTLLYGTVGTPHHFRRVVINNGRCNRTFLDAVYWVDARSQVLDVFGSCKHWSGTGIGKGFYLDVITEGSILTTISLLQGMLCLRVYILFGKPRSILFVLGPCFIVTQVINIICCLLFVVPSERYWVKVLVTNSCALNLNFAKNRMWAVTASNTAVLAFEVVLCAFALGYASKHLPAWRLQGQRTTSLAWIILRDNFAYFFIALVTAIFSTIDQVPLLSNTFISAMAGPWLILGLRMRYWKEMEAETTRSSELMTVAFASAPRQVESQDSGPSPSLPA</sequence>
<proteinExistence type="predicted"/>
<protein>
    <submittedName>
        <fullName evidence="2">Uncharacterized protein</fullName>
    </submittedName>
</protein>
<comment type="caution">
    <text evidence="2">The sequence shown here is derived from an EMBL/GenBank/DDBJ whole genome shotgun (WGS) entry which is preliminary data.</text>
</comment>
<dbReference type="Proteomes" id="UP000053558">
    <property type="component" value="Unassembled WGS sequence"/>
</dbReference>
<feature type="transmembrane region" description="Helical" evidence="1">
    <location>
        <begin position="232"/>
        <end position="250"/>
    </location>
</feature>
<feature type="transmembrane region" description="Helical" evidence="1">
    <location>
        <begin position="114"/>
        <end position="137"/>
    </location>
</feature>
<accession>A0A5M3MA34</accession>
<organism evidence="2 3">
    <name type="scientific">Coniophora puteana (strain RWD-64-598)</name>
    <name type="common">Brown rot fungus</name>
    <dbReference type="NCBI Taxonomy" id="741705"/>
    <lineage>
        <taxon>Eukaryota</taxon>
        <taxon>Fungi</taxon>
        <taxon>Dikarya</taxon>
        <taxon>Basidiomycota</taxon>
        <taxon>Agaricomycotina</taxon>
        <taxon>Agaricomycetes</taxon>
        <taxon>Agaricomycetidae</taxon>
        <taxon>Boletales</taxon>
        <taxon>Coniophorineae</taxon>
        <taxon>Coniophoraceae</taxon>
        <taxon>Coniophora</taxon>
    </lineage>
</organism>
<reference evidence="3" key="1">
    <citation type="journal article" date="2012" name="Science">
        <title>The Paleozoic origin of enzymatic lignin decomposition reconstructed from 31 fungal genomes.</title>
        <authorList>
            <person name="Floudas D."/>
            <person name="Binder M."/>
            <person name="Riley R."/>
            <person name="Barry K."/>
            <person name="Blanchette R.A."/>
            <person name="Henrissat B."/>
            <person name="Martinez A.T."/>
            <person name="Otillar R."/>
            <person name="Spatafora J.W."/>
            <person name="Yadav J.S."/>
            <person name="Aerts A."/>
            <person name="Benoit I."/>
            <person name="Boyd A."/>
            <person name="Carlson A."/>
            <person name="Copeland A."/>
            <person name="Coutinho P.M."/>
            <person name="de Vries R.P."/>
            <person name="Ferreira P."/>
            <person name="Findley K."/>
            <person name="Foster B."/>
            <person name="Gaskell J."/>
            <person name="Glotzer D."/>
            <person name="Gorecki P."/>
            <person name="Heitman J."/>
            <person name="Hesse C."/>
            <person name="Hori C."/>
            <person name="Igarashi K."/>
            <person name="Jurgens J.A."/>
            <person name="Kallen N."/>
            <person name="Kersten P."/>
            <person name="Kohler A."/>
            <person name="Kuees U."/>
            <person name="Kumar T.K.A."/>
            <person name="Kuo A."/>
            <person name="LaButti K."/>
            <person name="Larrondo L.F."/>
            <person name="Lindquist E."/>
            <person name="Ling A."/>
            <person name="Lombard V."/>
            <person name="Lucas S."/>
            <person name="Lundell T."/>
            <person name="Martin R."/>
            <person name="McLaughlin D.J."/>
            <person name="Morgenstern I."/>
            <person name="Morin E."/>
            <person name="Murat C."/>
            <person name="Nagy L.G."/>
            <person name="Nolan M."/>
            <person name="Ohm R.A."/>
            <person name="Patyshakuliyeva A."/>
            <person name="Rokas A."/>
            <person name="Ruiz-Duenas F.J."/>
            <person name="Sabat G."/>
            <person name="Salamov A."/>
            <person name="Samejima M."/>
            <person name="Schmutz J."/>
            <person name="Slot J.C."/>
            <person name="St John F."/>
            <person name="Stenlid J."/>
            <person name="Sun H."/>
            <person name="Sun S."/>
            <person name="Syed K."/>
            <person name="Tsang A."/>
            <person name="Wiebenga A."/>
            <person name="Young D."/>
            <person name="Pisabarro A."/>
            <person name="Eastwood D.C."/>
            <person name="Martin F."/>
            <person name="Cullen D."/>
            <person name="Grigoriev I.V."/>
            <person name="Hibbett D.S."/>
        </authorList>
    </citation>
    <scope>NUCLEOTIDE SEQUENCE [LARGE SCALE GENOMIC DNA]</scope>
    <source>
        <strain evidence="3">RWD-64-598 SS2</strain>
    </source>
</reference>
<feature type="transmembrane region" description="Helical" evidence="1">
    <location>
        <begin position="163"/>
        <end position="185"/>
    </location>
</feature>
<feature type="transmembrane region" description="Helical" evidence="1">
    <location>
        <begin position="88"/>
        <end position="107"/>
    </location>
</feature>
<evidence type="ECO:0000256" key="1">
    <source>
        <dbReference type="SAM" id="Phobius"/>
    </source>
</evidence>